<keyword evidence="1 5" id="KW-0963">Cytoplasm</keyword>
<dbReference type="SUPFAM" id="SSF56235">
    <property type="entry name" value="N-terminal nucleophile aminohydrolases (Ntn hydrolases)"/>
    <property type="match status" value="1"/>
</dbReference>
<organism evidence="6 7">
    <name type="scientific">Candida boidinii</name>
    <name type="common">Yeast</name>
    <dbReference type="NCBI Taxonomy" id="5477"/>
    <lineage>
        <taxon>Eukaryota</taxon>
        <taxon>Fungi</taxon>
        <taxon>Dikarya</taxon>
        <taxon>Ascomycota</taxon>
        <taxon>Saccharomycotina</taxon>
        <taxon>Pichiomycetes</taxon>
        <taxon>Pichiales</taxon>
        <taxon>Pichiaceae</taxon>
        <taxon>Ogataea</taxon>
        <taxon>Ogataea/Candida clade</taxon>
    </lineage>
</organism>
<evidence type="ECO:0000256" key="2">
    <source>
        <dbReference type="ARBA" id="ARBA00022942"/>
    </source>
</evidence>
<dbReference type="PROSITE" id="PS51476">
    <property type="entry name" value="PROTEASOME_BETA_2"/>
    <property type="match status" value="1"/>
</dbReference>
<dbReference type="OrthoDB" id="268428at2759"/>
<dbReference type="Proteomes" id="UP001165120">
    <property type="component" value="Unassembled WGS sequence"/>
</dbReference>
<proteinExistence type="inferred from homology"/>
<comment type="caution">
    <text evidence="6">The sequence shown here is derived from an EMBL/GenBank/DDBJ whole genome shotgun (WGS) entry which is preliminary data.</text>
</comment>
<dbReference type="GO" id="GO:0019774">
    <property type="term" value="C:proteasome core complex, beta-subunit complex"/>
    <property type="evidence" value="ECO:0007669"/>
    <property type="project" value="UniProtKB-ARBA"/>
</dbReference>
<protein>
    <recommendedName>
        <fullName evidence="5">Proteasome subunit beta</fullName>
    </recommendedName>
</protein>
<dbReference type="GO" id="GO:0005634">
    <property type="term" value="C:nucleus"/>
    <property type="evidence" value="ECO:0007669"/>
    <property type="project" value="UniProtKB-SubCell"/>
</dbReference>
<evidence type="ECO:0000313" key="7">
    <source>
        <dbReference type="Proteomes" id="UP001165120"/>
    </source>
</evidence>
<dbReference type="InterPro" id="IPR035206">
    <property type="entry name" value="Proteasome_beta2"/>
</dbReference>
<evidence type="ECO:0000256" key="4">
    <source>
        <dbReference type="ARBA" id="ARBA00026071"/>
    </source>
</evidence>
<dbReference type="Pfam" id="PF00227">
    <property type="entry name" value="Proteasome"/>
    <property type="match status" value="2"/>
</dbReference>
<dbReference type="InterPro" id="IPR016050">
    <property type="entry name" value="Proteasome_bsu_CS"/>
</dbReference>
<reference evidence="6" key="1">
    <citation type="submission" date="2023-04" db="EMBL/GenBank/DDBJ databases">
        <title>Candida boidinii NBRC 10035.</title>
        <authorList>
            <person name="Ichikawa N."/>
            <person name="Sato H."/>
            <person name="Tonouchi N."/>
        </authorList>
    </citation>
    <scope>NUCLEOTIDE SEQUENCE</scope>
    <source>
        <strain evidence="6">NBRC 10035</strain>
    </source>
</reference>
<accession>A0A9W6SZD9</accession>
<sequence length="213" mass="24194">MDIILGIRVKDSVIVATSKAFTRGISILKDTDDKTRNLNDYNIMAFTGESGDTVNFAEYIQANIQLHSMRENFDLSPKAIASFVRNELATSLRSRKPYQVQVLLGGYDNTQNINETEEEAKENTDKENARPFLSLIDYLGTRVDLPYCAHGYAAFYTMSLLDRHYKPDMDLEDGLRLLKLCSKELTTRMPMDFKGLNVKVADKNGIRVIDYSD</sequence>
<evidence type="ECO:0000256" key="1">
    <source>
        <dbReference type="ARBA" id="ARBA00022490"/>
    </source>
</evidence>
<dbReference type="GO" id="GO:0005737">
    <property type="term" value="C:cytoplasm"/>
    <property type="evidence" value="ECO:0007669"/>
    <property type="project" value="UniProtKB-SubCell"/>
</dbReference>
<keyword evidence="3 5" id="KW-0539">Nucleus</keyword>
<dbReference type="InterPro" id="IPR001353">
    <property type="entry name" value="Proteasome_sua/b"/>
</dbReference>
<dbReference type="Gene3D" id="3.60.20.10">
    <property type="entry name" value="Glutamine Phosphoribosylpyrophosphate, subunit 1, domain 1"/>
    <property type="match status" value="1"/>
</dbReference>
<dbReference type="CDD" id="cd03758">
    <property type="entry name" value="proteasome_beta_type_2"/>
    <property type="match status" value="1"/>
</dbReference>
<evidence type="ECO:0000256" key="5">
    <source>
        <dbReference type="RuleBase" id="RU004203"/>
    </source>
</evidence>
<gene>
    <name evidence="6" type="ORF">Cboi02_000264600</name>
</gene>
<dbReference type="GO" id="GO:0043161">
    <property type="term" value="P:proteasome-mediated ubiquitin-dependent protein catabolic process"/>
    <property type="evidence" value="ECO:0007669"/>
    <property type="project" value="UniProtKB-ARBA"/>
</dbReference>
<evidence type="ECO:0000313" key="6">
    <source>
        <dbReference type="EMBL" id="GME69930.1"/>
    </source>
</evidence>
<comment type="subunit">
    <text evidence="4">The 26S proteasome consists of a 20S proteasome core and two 19S regulatory subunits. The 20S proteasome core is composed of 28 subunits that are arranged in four stacked rings, resulting in a barrel-shaped structure. The two end rings are each formed by seven alpha subunits, and the two central rings are each formed by seven beta subunits. The catalytic chamber with the active sites is on the inside of the barrel.</text>
</comment>
<dbReference type="InterPro" id="IPR029055">
    <property type="entry name" value="Ntn_hydrolases_N"/>
</dbReference>
<dbReference type="PROSITE" id="PS00854">
    <property type="entry name" value="PROTEASOME_BETA_1"/>
    <property type="match status" value="1"/>
</dbReference>
<dbReference type="GO" id="GO:0010499">
    <property type="term" value="P:proteasomal ubiquitin-independent protein catabolic process"/>
    <property type="evidence" value="ECO:0007669"/>
    <property type="project" value="UniProtKB-ARBA"/>
</dbReference>
<comment type="function">
    <text evidence="5">Component of the proteasome, a multicatalytic proteinase complex which is characterized by its ability to cleave peptides with Arg, Phe, Tyr, Leu, and Glu adjacent to the leaving group at neutral or slightly basic pH. The proteasome has an ATP-dependent proteolytic activity.</text>
</comment>
<comment type="similarity">
    <text evidence="5">Belongs to the peptidase T1B family.</text>
</comment>
<evidence type="ECO:0000256" key="3">
    <source>
        <dbReference type="ARBA" id="ARBA00023242"/>
    </source>
</evidence>
<name>A0A9W6SZD9_CANBO</name>
<dbReference type="InterPro" id="IPR023333">
    <property type="entry name" value="Proteasome_suB-type"/>
</dbReference>
<dbReference type="PANTHER" id="PTHR32194">
    <property type="entry name" value="METALLOPROTEASE TLDD"/>
    <property type="match status" value="1"/>
</dbReference>
<keyword evidence="2 5" id="KW-0647">Proteasome</keyword>
<keyword evidence="7" id="KW-1185">Reference proteome</keyword>
<dbReference type="PANTHER" id="PTHR32194:SF2">
    <property type="entry name" value="PROTEASOME SUBUNIT BETA TYPE-1"/>
    <property type="match status" value="1"/>
</dbReference>
<dbReference type="EMBL" id="BSXN01000815">
    <property type="protein sequence ID" value="GME69930.1"/>
    <property type="molecule type" value="Genomic_DNA"/>
</dbReference>
<dbReference type="AlphaFoldDB" id="A0A9W6SZD9"/>
<comment type="subcellular location">
    <subcellularLocation>
        <location evidence="5">Cytoplasm</location>
    </subcellularLocation>
    <subcellularLocation>
        <location evidence="5">Nucleus</location>
    </subcellularLocation>
</comment>
<comment type="subunit">
    <text evidence="5">Component of the proteasome complex.</text>
</comment>